<dbReference type="InterPro" id="IPR024602">
    <property type="entry name" value="COG_su2_N"/>
</dbReference>
<dbReference type="PANTHER" id="PTHR12961">
    <property type="entry name" value="CONSERVED OLIGOMERIC GOLGI COMPLEX COMPONENT 2"/>
    <property type="match status" value="1"/>
</dbReference>
<keyword evidence="4" id="KW-0813">Transport</keyword>
<evidence type="ECO:0000256" key="5">
    <source>
        <dbReference type="ARBA" id="ARBA00022927"/>
    </source>
</evidence>
<protein>
    <recommendedName>
        <fullName evidence="3">Conserved oligomeric Golgi complex subunit 2</fullName>
    </recommendedName>
    <alternativeName>
        <fullName evidence="8">Component of oligomeric Golgi complex 2</fullName>
    </alternativeName>
</protein>
<evidence type="ECO:0000256" key="7">
    <source>
        <dbReference type="ARBA" id="ARBA00023136"/>
    </source>
</evidence>
<dbReference type="GO" id="GO:0017119">
    <property type="term" value="C:Golgi transport complex"/>
    <property type="evidence" value="ECO:0007669"/>
    <property type="project" value="TreeGrafter"/>
</dbReference>
<sequence>MATDLQRSPTQLPPRSQNDFFGDPIDSNPLWFKKTAFLEPNFSSESYISDLRSFVPFDTLRSHLRTHLSALNSDLVDLINRDYADFVSLSTKLVDVDSAVLRMRPPLSDLRDRISAFRSAVESSLAALRNGLRQRAEASSAREILELLLDTFHVVSKVEKLIKELPGVAADWSGADLGSTGNGSLSNGIFSQHAESGTSLRETQSMLLERIASEMNRLKFYIAHAQNLPFIENMETRIRSASLLLDGSLGRCFVDGLEHRDENAIYNCLRAYAAIDNTAGAEEIFRTTIVSPMIQQIIPYGSSQLVGGPSEDELEDDYQQIMQSIEKDCKFLIEISSSANSGLHVFDFLANSILKEVHFAIQKSKPGALSPGKPTMFLKNYKSSLRFLAYLEGHCPSRSAVTKFRSETAYVDFMKQWNVGVYFSLRFQEIAGALDSSLMTAAIAPVQNPHTNEENSLSLTLKQSITLLESLRTCWKEDVLVLSCSDKFLRLSLQLLSRYTTWLSSGLAARKVGSTGSNPGSEWAIAANAEDFIYVMHDIGCLVTELNGNYLEHVLQLLSSCPTEVLGILKQSILQGGKSLKDLIPIIMDTMIEALVEKSVEDLRQLKGITATYRMTNKPLPVRHSPYVSGVLRPLKTFLDGEWASYLSSEAQNELLLGAAERITGRYYELASDLVSVARRTESSLLRIRQGAQRRAGASSDTSDHNISDTDKICMQLFLDIQEYGRNLAALGVVAADIPAFRSLWQCVAPSDRQGQITF</sequence>
<evidence type="ECO:0000256" key="6">
    <source>
        <dbReference type="ARBA" id="ARBA00023034"/>
    </source>
</evidence>
<dbReference type="GO" id="GO:0007030">
    <property type="term" value="P:Golgi organization"/>
    <property type="evidence" value="ECO:0007669"/>
    <property type="project" value="InterPro"/>
</dbReference>
<reference evidence="12 13" key="1">
    <citation type="journal article" date="2019" name="Nat. Plants">
        <title>Stout camphor tree genome fills gaps in understanding of flowering plant genome evolution.</title>
        <authorList>
            <person name="Chaw S.M."/>
            <person name="Liu Y.C."/>
            <person name="Wu Y.W."/>
            <person name="Wang H.Y."/>
            <person name="Lin C.I."/>
            <person name="Wu C.S."/>
            <person name="Ke H.M."/>
            <person name="Chang L.Y."/>
            <person name="Hsu C.Y."/>
            <person name="Yang H.T."/>
            <person name="Sudianto E."/>
            <person name="Hsu M.H."/>
            <person name="Wu K.P."/>
            <person name="Wang L.N."/>
            <person name="Leebens-Mack J.H."/>
            <person name="Tsai I.J."/>
        </authorList>
    </citation>
    <scope>NUCLEOTIDE SEQUENCE [LARGE SCALE GENOMIC DNA]</scope>
    <source>
        <strain evidence="13">cv. Chaw 1501</strain>
        <tissue evidence="12">Young leaves</tissue>
    </source>
</reference>
<dbReference type="InterPro" id="IPR009316">
    <property type="entry name" value="COG2"/>
</dbReference>
<feature type="domain" description="COG complex component COG2 C-terminal" evidence="11">
    <location>
        <begin position="415"/>
        <end position="721"/>
    </location>
</feature>
<feature type="domain" description="Conserved oligomeric Golgi complex subunit 2 N-terminal" evidence="10">
    <location>
        <begin position="30"/>
        <end position="104"/>
    </location>
</feature>
<comment type="similarity">
    <text evidence="2">Belongs to the COG2 family.</text>
</comment>
<name>A0A443N7S8_9MAGN</name>
<dbReference type="OrthoDB" id="332281at2759"/>
<comment type="subcellular location">
    <subcellularLocation>
        <location evidence="1">Golgi apparatus membrane</location>
        <topology evidence="1">Peripheral membrane protein</topology>
    </subcellularLocation>
</comment>
<dbReference type="Pfam" id="PF12022">
    <property type="entry name" value="COG2_C"/>
    <property type="match status" value="1"/>
</dbReference>
<proteinExistence type="inferred from homology"/>
<feature type="region of interest" description="Disordered" evidence="9">
    <location>
        <begin position="1"/>
        <end position="22"/>
    </location>
</feature>
<evidence type="ECO:0000256" key="8">
    <source>
        <dbReference type="ARBA" id="ARBA00031344"/>
    </source>
</evidence>
<accession>A0A443N7S8</accession>
<evidence type="ECO:0000256" key="2">
    <source>
        <dbReference type="ARBA" id="ARBA00007603"/>
    </source>
</evidence>
<dbReference type="InterPro" id="IPR024603">
    <property type="entry name" value="COG_complex_COG2_C"/>
</dbReference>
<organism evidence="12 13">
    <name type="scientific">Cinnamomum micranthum f. kanehirae</name>
    <dbReference type="NCBI Taxonomy" id="337451"/>
    <lineage>
        <taxon>Eukaryota</taxon>
        <taxon>Viridiplantae</taxon>
        <taxon>Streptophyta</taxon>
        <taxon>Embryophyta</taxon>
        <taxon>Tracheophyta</taxon>
        <taxon>Spermatophyta</taxon>
        <taxon>Magnoliopsida</taxon>
        <taxon>Magnoliidae</taxon>
        <taxon>Laurales</taxon>
        <taxon>Lauraceae</taxon>
        <taxon>Cinnamomum</taxon>
    </lineage>
</organism>
<evidence type="ECO:0000256" key="3">
    <source>
        <dbReference type="ARBA" id="ARBA00020977"/>
    </source>
</evidence>
<dbReference type="GO" id="GO:0006891">
    <property type="term" value="P:intra-Golgi vesicle-mediated transport"/>
    <property type="evidence" value="ECO:0007669"/>
    <property type="project" value="TreeGrafter"/>
</dbReference>
<evidence type="ECO:0000313" key="12">
    <source>
        <dbReference type="EMBL" id="RWR74548.1"/>
    </source>
</evidence>
<keyword evidence="7" id="KW-0472">Membrane</keyword>
<comment type="caution">
    <text evidence="12">The sequence shown here is derived from an EMBL/GenBank/DDBJ whole genome shotgun (WGS) entry which is preliminary data.</text>
</comment>
<keyword evidence="13" id="KW-1185">Reference proteome</keyword>
<dbReference type="EMBL" id="QPKB01000001">
    <property type="protein sequence ID" value="RWR74548.1"/>
    <property type="molecule type" value="Genomic_DNA"/>
</dbReference>
<evidence type="ECO:0000256" key="9">
    <source>
        <dbReference type="SAM" id="MobiDB-lite"/>
    </source>
</evidence>
<dbReference type="Pfam" id="PF06148">
    <property type="entry name" value="COG2_N"/>
    <property type="match status" value="1"/>
</dbReference>
<dbReference type="Proteomes" id="UP000283530">
    <property type="component" value="Unassembled WGS sequence"/>
</dbReference>
<keyword evidence="5" id="KW-0653">Protein transport</keyword>
<dbReference type="AlphaFoldDB" id="A0A443N7S8"/>
<dbReference type="PANTHER" id="PTHR12961:SF0">
    <property type="entry name" value="CONSERVED OLIGOMERIC GOLGI COMPLEX SUBUNIT 2"/>
    <property type="match status" value="1"/>
</dbReference>
<evidence type="ECO:0000313" key="13">
    <source>
        <dbReference type="Proteomes" id="UP000283530"/>
    </source>
</evidence>
<evidence type="ECO:0000256" key="4">
    <source>
        <dbReference type="ARBA" id="ARBA00022448"/>
    </source>
</evidence>
<keyword evidence="6" id="KW-0333">Golgi apparatus</keyword>
<dbReference type="GO" id="GO:0015031">
    <property type="term" value="P:protein transport"/>
    <property type="evidence" value="ECO:0007669"/>
    <property type="project" value="UniProtKB-KW"/>
</dbReference>
<feature type="compositionally biased region" description="Polar residues" evidence="9">
    <location>
        <begin position="1"/>
        <end position="19"/>
    </location>
</feature>
<evidence type="ECO:0000256" key="1">
    <source>
        <dbReference type="ARBA" id="ARBA00004395"/>
    </source>
</evidence>
<dbReference type="GO" id="GO:0000139">
    <property type="term" value="C:Golgi membrane"/>
    <property type="evidence" value="ECO:0007669"/>
    <property type="project" value="UniProtKB-SubCell"/>
</dbReference>
<dbReference type="STRING" id="337451.A0A443N7S8"/>
<evidence type="ECO:0000259" key="11">
    <source>
        <dbReference type="Pfam" id="PF12022"/>
    </source>
</evidence>
<gene>
    <name evidence="12" type="ORF">CKAN_00288100</name>
</gene>
<evidence type="ECO:0000259" key="10">
    <source>
        <dbReference type="Pfam" id="PF06148"/>
    </source>
</evidence>